<feature type="region of interest" description="Disordered" evidence="1">
    <location>
        <begin position="1"/>
        <end position="75"/>
    </location>
</feature>
<feature type="compositionally biased region" description="Polar residues" evidence="1">
    <location>
        <begin position="62"/>
        <end position="75"/>
    </location>
</feature>
<proteinExistence type="predicted"/>
<name>A0ABP1P847_XYLVO</name>
<protein>
    <submittedName>
        <fullName evidence="2">Uncharacterized protein</fullName>
    </submittedName>
</protein>
<evidence type="ECO:0000256" key="1">
    <source>
        <dbReference type="SAM" id="MobiDB-lite"/>
    </source>
</evidence>
<evidence type="ECO:0000313" key="2">
    <source>
        <dbReference type="EMBL" id="CAL7949451.1"/>
    </source>
</evidence>
<comment type="caution">
    <text evidence="2">The sequence shown here is derived from an EMBL/GenBank/DDBJ whole genome shotgun (WGS) entry which is preliminary data.</text>
</comment>
<accession>A0ABP1P847</accession>
<dbReference type="EMBL" id="CAXAJV020001300">
    <property type="protein sequence ID" value="CAL7949451.1"/>
    <property type="molecule type" value="Genomic_DNA"/>
</dbReference>
<dbReference type="Proteomes" id="UP001642520">
    <property type="component" value="Unassembled WGS sequence"/>
</dbReference>
<organism evidence="2 3">
    <name type="scientific">Xylocopa violacea</name>
    <name type="common">Violet carpenter bee</name>
    <name type="synonym">Apis violacea</name>
    <dbReference type="NCBI Taxonomy" id="135666"/>
    <lineage>
        <taxon>Eukaryota</taxon>
        <taxon>Metazoa</taxon>
        <taxon>Ecdysozoa</taxon>
        <taxon>Arthropoda</taxon>
        <taxon>Hexapoda</taxon>
        <taxon>Insecta</taxon>
        <taxon>Pterygota</taxon>
        <taxon>Neoptera</taxon>
        <taxon>Endopterygota</taxon>
        <taxon>Hymenoptera</taxon>
        <taxon>Apocrita</taxon>
        <taxon>Aculeata</taxon>
        <taxon>Apoidea</taxon>
        <taxon>Anthophila</taxon>
        <taxon>Apidae</taxon>
        <taxon>Xylocopa</taxon>
        <taxon>Xylocopa</taxon>
    </lineage>
</organism>
<reference evidence="2 3" key="1">
    <citation type="submission" date="2024-08" db="EMBL/GenBank/DDBJ databases">
        <authorList>
            <person name="Will J Nash"/>
            <person name="Angela Man"/>
            <person name="Seanna McTaggart"/>
            <person name="Kendall Baker"/>
            <person name="Tom Barker"/>
            <person name="Leah Catchpole"/>
            <person name="Alex Durrant"/>
            <person name="Karim Gharbi"/>
            <person name="Naomi Irish"/>
            <person name="Gemy Kaithakottil"/>
            <person name="Debby Ku"/>
            <person name="Aaliyah Providence"/>
            <person name="Felix Shaw"/>
            <person name="David Swarbreck"/>
            <person name="Chris Watkins"/>
            <person name="Ann M. McCartney"/>
            <person name="Giulio Formenti"/>
            <person name="Alice Mouton"/>
            <person name="Noel Vella"/>
            <person name="Bjorn M von Reumont"/>
            <person name="Adriana Vella"/>
            <person name="Wilfried Haerty"/>
        </authorList>
    </citation>
    <scope>NUCLEOTIDE SEQUENCE [LARGE SCALE GENOMIC DNA]</scope>
</reference>
<sequence length="186" mass="20465">MAFVADTRRKLQHPPKGGSDGSQPLEEEGRDVRHDRLWVRRHTIKTRPNQKDTAATVGGCNGTPSRLTPNQTDTKSVSGRVVASSGCKVHLVLMGIQRHSASITRIQRFGLQLEIVKKLPQSSSLEPIAADIYRGSKNSYGPITFFKKLISDIQEIMSDGGIDYQGTKLLISLRCYIADAPAEPLL</sequence>
<evidence type="ECO:0000313" key="3">
    <source>
        <dbReference type="Proteomes" id="UP001642520"/>
    </source>
</evidence>
<keyword evidence="3" id="KW-1185">Reference proteome</keyword>
<gene>
    <name evidence="2" type="ORF">XYLVIOL_LOCUS9402</name>
</gene>